<dbReference type="Proteomes" id="UP000603641">
    <property type="component" value="Unassembled WGS sequence"/>
</dbReference>
<gene>
    <name evidence="1" type="ORF">H9648_10380</name>
</gene>
<dbReference type="EMBL" id="JACSQM010000004">
    <property type="protein sequence ID" value="MBD7964463.1"/>
    <property type="molecule type" value="Genomic_DNA"/>
</dbReference>
<evidence type="ECO:0000313" key="2">
    <source>
        <dbReference type="Proteomes" id="UP000603641"/>
    </source>
</evidence>
<comment type="caution">
    <text evidence="1">The sequence shown here is derived from an EMBL/GenBank/DDBJ whole genome shotgun (WGS) entry which is preliminary data.</text>
</comment>
<keyword evidence="2" id="KW-1185">Reference proteome</keyword>
<accession>A0ABR8SLU3</accession>
<dbReference type="InterPro" id="IPR025617">
    <property type="entry name" value="YqzL"/>
</dbReference>
<protein>
    <submittedName>
        <fullName evidence="1">YqzL family protein</fullName>
    </submittedName>
</protein>
<name>A0ABR8SLU3_9BACL</name>
<organism evidence="1 2">
    <name type="scientific">Fictibacillus norfolkensis</name>
    <dbReference type="NCBI Taxonomy" id="2762233"/>
    <lineage>
        <taxon>Bacteria</taxon>
        <taxon>Bacillati</taxon>
        <taxon>Bacillota</taxon>
        <taxon>Bacilli</taxon>
        <taxon>Bacillales</taxon>
        <taxon>Fictibacillaceae</taxon>
        <taxon>Fictibacillus</taxon>
    </lineage>
</organism>
<dbReference type="RefSeq" id="WP_144698999.1">
    <property type="nucleotide sequence ID" value="NZ_JACSQM010000004.1"/>
</dbReference>
<dbReference type="Pfam" id="PF14006">
    <property type="entry name" value="YqzL"/>
    <property type="match status" value="1"/>
</dbReference>
<reference evidence="1 2" key="1">
    <citation type="submission" date="2020-08" db="EMBL/GenBank/DDBJ databases">
        <title>A Genomic Blueprint of the Chicken Gut Microbiome.</title>
        <authorList>
            <person name="Gilroy R."/>
            <person name="Ravi A."/>
            <person name="Getino M."/>
            <person name="Pursley I."/>
            <person name="Horton D.L."/>
            <person name="Alikhan N.-F."/>
            <person name="Baker D."/>
            <person name="Gharbi K."/>
            <person name="Hall N."/>
            <person name="Watson M."/>
            <person name="Adriaenssens E.M."/>
            <person name="Foster-Nyarko E."/>
            <person name="Jarju S."/>
            <person name="Secka A."/>
            <person name="Antonio M."/>
            <person name="Oren A."/>
            <person name="Chaudhuri R."/>
            <person name="La Ragione R.M."/>
            <person name="Hildebrand F."/>
            <person name="Pallen M.J."/>
        </authorList>
    </citation>
    <scope>NUCLEOTIDE SEQUENCE [LARGE SCALE GENOMIC DNA]</scope>
    <source>
        <strain evidence="1 2">Sa2CUA10</strain>
    </source>
</reference>
<proteinExistence type="predicted"/>
<sequence>MKEFTWKVFCETGSIDTYLLYKELDHEITALSAVIPYDESLEEPPFH</sequence>
<evidence type="ECO:0000313" key="1">
    <source>
        <dbReference type="EMBL" id="MBD7964463.1"/>
    </source>
</evidence>